<comment type="caution">
    <text evidence="2">The sequence shown here is derived from an EMBL/GenBank/DDBJ whole genome shotgun (WGS) entry which is preliminary data.</text>
</comment>
<dbReference type="Proteomes" id="UP001188597">
    <property type="component" value="Unassembled WGS sequence"/>
</dbReference>
<dbReference type="AlphaFoldDB" id="A0AA88X7M9"/>
<feature type="region of interest" description="Disordered" evidence="1">
    <location>
        <begin position="47"/>
        <end position="70"/>
    </location>
</feature>
<protein>
    <submittedName>
        <fullName evidence="2">Uncharacterized protein</fullName>
    </submittedName>
</protein>
<proteinExistence type="predicted"/>
<dbReference type="EMBL" id="JAVXUP010000061">
    <property type="protein sequence ID" value="KAK3040069.1"/>
    <property type="molecule type" value="Genomic_DNA"/>
</dbReference>
<evidence type="ECO:0000313" key="2">
    <source>
        <dbReference type="EMBL" id="KAK3040069.1"/>
    </source>
</evidence>
<name>A0AA88X7M9_9ASTE</name>
<organism evidence="2 3">
    <name type="scientific">Escallonia herrerae</name>
    <dbReference type="NCBI Taxonomy" id="1293975"/>
    <lineage>
        <taxon>Eukaryota</taxon>
        <taxon>Viridiplantae</taxon>
        <taxon>Streptophyta</taxon>
        <taxon>Embryophyta</taxon>
        <taxon>Tracheophyta</taxon>
        <taxon>Spermatophyta</taxon>
        <taxon>Magnoliopsida</taxon>
        <taxon>eudicotyledons</taxon>
        <taxon>Gunneridae</taxon>
        <taxon>Pentapetalae</taxon>
        <taxon>asterids</taxon>
        <taxon>campanulids</taxon>
        <taxon>Escalloniales</taxon>
        <taxon>Escalloniaceae</taxon>
        <taxon>Escallonia</taxon>
    </lineage>
</organism>
<sequence length="94" mass="10570">MASAVALKKLVASNLLSRSLQPIRPVAGASSQSAARFFNANAIRDYDEGDDRDLDADRRSERAVRSHRDFPPSPFSELFFRLRLHVIELQQKGD</sequence>
<reference evidence="2" key="1">
    <citation type="submission" date="2022-12" db="EMBL/GenBank/DDBJ databases">
        <title>Draft genome assemblies for two species of Escallonia (Escalloniales).</title>
        <authorList>
            <person name="Chanderbali A."/>
            <person name="Dervinis C."/>
            <person name="Anghel I."/>
            <person name="Soltis D."/>
            <person name="Soltis P."/>
            <person name="Zapata F."/>
        </authorList>
    </citation>
    <scope>NUCLEOTIDE SEQUENCE</scope>
    <source>
        <strain evidence="2">UCBG64.0493</strain>
        <tissue evidence="2">Leaf</tissue>
    </source>
</reference>
<evidence type="ECO:0000256" key="1">
    <source>
        <dbReference type="SAM" id="MobiDB-lite"/>
    </source>
</evidence>
<gene>
    <name evidence="2" type="ORF">RJ639_027795</name>
</gene>
<accession>A0AA88X7M9</accession>
<evidence type="ECO:0000313" key="3">
    <source>
        <dbReference type="Proteomes" id="UP001188597"/>
    </source>
</evidence>
<keyword evidence="3" id="KW-1185">Reference proteome</keyword>
<feature type="compositionally biased region" description="Basic and acidic residues" evidence="1">
    <location>
        <begin position="55"/>
        <end position="70"/>
    </location>
</feature>